<evidence type="ECO:0000313" key="1">
    <source>
        <dbReference type="EMBL" id="KAJ7206817.1"/>
    </source>
</evidence>
<gene>
    <name evidence="1" type="ORF">GGX14DRAFT_567892</name>
</gene>
<organism evidence="1 2">
    <name type="scientific">Mycena pura</name>
    <dbReference type="NCBI Taxonomy" id="153505"/>
    <lineage>
        <taxon>Eukaryota</taxon>
        <taxon>Fungi</taxon>
        <taxon>Dikarya</taxon>
        <taxon>Basidiomycota</taxon>
        <taxon>Agaricomycotina</taxon>
        <taxon>Agaricomycetes</taxon>
        <taxon>Agaricomycetidae</taxon>
        <taxon>Agaricales</taxon>
        <taxon>Marasmiineae</taxon>
        <taxon>Mycenaceae</taxon>
        <taxon>Mycena</taxon>
    </lineage>
</organism>
<evidence type="ECO:0000313" key="2">
    <source>
        <dbReference type="Proteomes" id="UP001219525"/>
    </source>
</evidence>
<protein>
    <submittedName>
        <fullName evidence="1">Uncharacterized protein</fullName>
    </submittedName>
</protein>
<keyword evidence="2" id="KW-1185">Reference proteome</keyword>
<dbReference type="AlphaFoldDB" id="A0AAD6VDN2"/>
<sequence>MCGVTENLAHVLLECTAPGQQEIWAAAEELWKKKAGHWPELSLGSLPGCGLARFPKEAVPASCERLYRILISESMFVILRKAPHCREAACDDRISPASMVFNLSFLPSGKYPSQPLHGRLVPGMKLREIDADTNINEDTFVVVKALACIL</sequence>
<name>A0AAD6VDN2_9AGAR</name>
<dbReference type="EMBL" id="JARJCW010000038">
    <property type="protein sequence ID" value="KAJ7206817.1"/>
    <property type="molecule type" value="Genomic_DNA"/>
</dbReference>
<reference evidence="1" key="1">
    <citation type="submission" date="2023-03" db="EMBL/GenBank/DDBJ databases">
        <title>Massive genome expansion in bonnet fungi (Mycena s.s.) driven by repeated elements and novel gene families across ecological guilds.</title>
        <authorList>
            <consortium name="Lawrence Berkeley National Laboratory"/>
            <person name="Harder C.B."/>
            <person name="Miyauchi S."/>
            <person name="Viragh M."/>
            <person name="Kuo A."/>
            <person name="Thoen E."/>
            <person name="Andreopoulos B."/>
            <person name="Lu D."/>
            <person name="Skrede I."/>
            <person name="Drula E."/>
            <person name="Henrissat B."/>
            <person name="Morin E."/>
            <person name="Kohler A."/>
            <person name="Barry K."/>
            <person name="LaButti K."/>
            <person name="Morin E."/>
            <person name="Salamov A."/>
            <person name="Lipzen A."/>
            <person name="Mereny Z."/>
            <person name="Hegedus B."/>
            <person name="Baldrian P."/>
            <person name="Stursova M."/>
            <person name="Weitz H."/>
            <person name="Taylor A."/>
            <person name="Grigoriev I.V."/>
            <person name="Nagy L.G."/>
            <person name="Martin F."/>
            <person name="Kauserud H."/>
        </authorList>
    </citation>
    <scope>NUCLEOTIDE SEQUENCE</scope>
    <source>
        <strain evidence="1">9144</strain>
    </source>
</reference>
<dbReference type="Proteomes" id="UP001219525">
    <property type="component" value="Unassembled WGS sequence"/>
</dbReference>
<comment type="caution">
    <text evidence="1">The sequence shown here is derived from an EMBL/GenBank/DDBJ whole genome shotgun (WGS) entry which is preliminary data.</text>
</comment>
<proteinExistence type="predicted"/>
<accession>A0AAD6VDN2</accession>